<organism evidence="11 12">
    <name type="scientific">Yarrowia lipolytica (strain CLIB 122 / E 150)</name>
    <name type="common">Yeast</name>
    <name type="synonym">Candida lipolytica</name>
    <dbReference type="NCBI Taxonomy" id="284591"/>
    <lineage>
        <taxon>Eukaryota</taxon>
        <taxon>Fungi</taxon>
        <taxon>Dikarya</taxon>
        <taxon>Ascomycota</taxon>
        <taxon>Saccharomycotina</taxon>
        <taxon>Dipodascomycetes</taxon>
        <taxon>Dipodascales</taxon>
        <taxon>Dipodascales incertae sedis</taxon>
        <taxon>Yarrowia</taxon>
    </lineage>
</organism>
<evidence type="ECO:0000313" key="11">
    <source>
        <dbReference type="EMBL" id="CAG77919.1"/>
    </source>
</evidence>
<name>F2Z6C7_YARLI</name>
<reference evidence="11 12" key="1">
    <citation type="journal article" date="2004" name="Nature">
        <title>Genome evolution in yeasts.</title>
        <authorList>
            <consortium name="Genolevures"/>
            <person name="Dujon B."/>
            <person name="Sherman D."/>
            <person name="Fischer G."/>
            <person name="Durrens P."/>
            <person name="Casaregola S."/>
            <person name="Lafontaine I."/>
            <person name="de Montigny J."/>
            <person name="Marck C."/>
            <person name="Neuveglise C."/>
            <person name="Talla E."/>
            <person name="Goffard N."/>
            <person name="Frangeul L."/>
            <person name="Aigle M."/>
            <person name="Anthouard V."/>
            <person name="Babour A."/>
            <person name="Barbe V."/>
            <person name="Barnay S."/>
            <person name="Blanchin S."/>
            <person name="Beckerich J.M."/>
            <person name="Beyne E."/>
            <person name="Bleykasten C."/>
            <person name="Boisrame A."/>
            <person name="Boyer J."/>
            <person name="Cattolico L."/>
            <person name="Confanioleri F."/>
            <person name="de Daruvar A."/>
            <person name="Despons L."/>
            <person name="Fabre E."/>
            <person name="Fairhead C."/>
            <person name="Ferry-Dumazet H."/>
            <person name="Groppi A."/>
            <person name="Hantraye F."/>
            <person name="Hennequin C."/>
            <person name="Jauniaux N."/>
            <person name="Joyet P."/>
            <person name="Kachouri R."/>
            <person name="Kerrest A."/>
            <person name="Koszul R."/>
            <person name="Lemaire M."/>
            <person name="Lesur I."/>
            <person name="Ma L."/>
            <person name="Muller H."/>
            <person name="Nicaud J.M."/>
            <person name="Nikolski M."/>
            <person name="Oztas S."/>
            <person name="Ozier-Kalogeropoulos O."/>
            <person name="Pellenz S."/>
            <person name="Potier S."/>
            <person name="Richard G.F."/>
            <person name="Straub M.L."/>
            <person name="Suleau A."/>
            <person name="Swennene D."/>
            <person name="Tekaia F."/>
            <person name="Wesolowski-Louvel M."/>
            <person name="Westhof E."/>
            <person name="Wirth B."/>
            <person name="Zeniou-Meyer M."/>
            <person name="Zivanovic I."/>
            <person name="Bolotin-Fukuhara M."/>
            <person name="Thierry A."/>
            <person name="Bouchier C."/>
            <person name="Caudron B."/>
            <person name="Scarpelli C."/>
            <person name="Gaillardin C."/>
            <person name="Weissenbach J."/>
            <person name="Wincker P."/>
            <person name="Souciet J.L."/>
        </authorList>
    </citation>
    <scope>NUCLEOTIDE SEQUENCE [LARGE SCALE GENOMIC DNA]</scope>
    <source>
        <strain evidence="12">CLIB 122 / E 150</strain>
    </source>
</reference>
<dbReference type="InParanoid" id="F2Z6C7"/>
<dbReference type="EMBL" id="CR382132">
    <property type="protein sequence ID" value="CAG77919.1"/>
    <property type="molecule type" value="Genomic_DNA"/>
</dbReference>
<evidence type="ECO:0000256" key="7">
    <source>
        <dbReference type="ARBA" id="ARBA00022989"/>
    </source>
</evidence>
<dbReference type="SUPFAM" id="SSF53448">
    <property type="entry name" value="Nucleotide-diphospho-sugar transferases"/>
    <property type="match status" value="1"/>
</dbReference>
<dbReference type="AlphaFoldDB" id="F2Z6C7"/>
<evidence type="ECO:0000256" key="10">
    <source>
        <dbReference type="SAM" id="Coils"/>
    </source>
</evidence>
<proteinExistence type="inferred from homology"/>
<dbReference type="FunFam" id="3.90.550.20:FF:000002">
    <property type="entry name" value="Initiation-specific alpha-1,6-mannosyltransferase"/>
    <property type="match status" value="1"/>
</dbReference>
<gene>
    <name evidence="11" type="ORF">YALI0_F07260g</name>
</gene>
<dbReference type="GO" id="GO:0000136">
    <property type="term" value="C:mannan polymerase complex"/>
    <property type="evidence" value="ECO:0000318"/>
    <property type="project" value="GO_Central"/>
</dbReference>
<dbReference type="VEuPathDB" id="FungiDB:YALI0_F07260g"/>
<keyword evidence="9" id="KW-0472">Membrane</keyword>
<dbReference type="Gene3D" id="3.90.550.20">
    <property type="match status" value="1"/>
</dbReference>
<keyword evidence="3" id="KW-0328">Glycosyltransferase</keyword>
<dbReference type="Pfam" id="PF04488">
    <property type="entry name" value="Gly_transf_sug"/>
    <property type="match status" value="1"/>
</dbReference>
<sequence>MALITARRVILLGLAVATVCFLFFGSSEKIAPTVLLPGDMSAFENKIYKMRAETEKALKEQEAAAAKRFDSFNKKLSELETENRVLEKEIQRLRTPPQGASLREKLAYTFPYETYKKFPAFIWQTWKDEITDDTPDTIRQPIRTWTEKNPSFVHEVLTDDAAAMFVQHLYAQIPEVVEAYKAMPKNILRADFFRYLVLLARGGVYSDVDTEDLKPIPNWIPDEVSPSTVGLIVGIEADPDRPDWKEWYARRIQLCQWTIQAKPGHPVLRDIVARIVEKTLAKKRSGTLEMAGDKTDGSEIMDWTGPGVWTDSVFDYFNDRKKSGLKSQVGIKDFFNLKTPKHVSDVLVLPVTSFSPGVDQFGAKDTDDPLAFVKHLFSGSWKPEDERMNQNQPQVNQ</sequence>
<comment type="similarity">
    <text evidence="2">Belongs to the glycosyltransferase 32 family.</text>
</comment>
<evidence type="ECO:0000256" key="2">
    <source>
        <dbReference type="ARBA" id="ARBA00009003"/>
    </source>
</evidence>
<dbReference type="KEGG" id="yli:2908453"/>
<keyword evidence="10" id="KW-0175">Coiled coil</keyword>
<keyword evidence="12" id="KW-1185">Reference proteome</keyword>
<evidence type="ECO:0000256" key="9">
    <source>
        <dbReference type="ARBA" id="ARBA00023136"/>
    </source>
</evidence>
<evidence type="ECO:0000256" key="8">
    <source>
        <dbReference type="ARBA" id="ARBA00023034"/>
    </source>
</evidence>
<dbReference type="InterPro" id="IPR039367">
    <property type="entry name" value="Och1-like"/>
</dbReference>
<keyword evidence="7" id="KW-1133">Transmembrane helix</keyword>
<comment type="subcellular location">
    <subcellularLocation>
        <location evidence="1">Golgi apparatus membrane</location>
        <topology evidence="1">Single-pass type II membrane protein</topology>
    </subcellularLocation>
</comment>
<dbReference type="OMA" id="DWADWYS"/>
<evidence type="ECO:0000256" key="1">
    <source>
        <dbReference type="ARBA" id="ARBA00004323"/>
    </source>
</evidence>
<protein>
    <submittedName>
        <fullName evidence="11">YALI0F07260p</fullName>
    </submittedName>
</protein>
<keyword evidence="8" id="KW-0333">Golgi apparatus</keyword>
<evidence type="ECO:0000313" key="12">
    <source>
        <dbReference type="Proteomes" id="UP000001300"/>
    </source>
</evidence>
<keyword evidence="6" id="KW-0735">Signal-anchor</keyword>
<dbReference type="RefSeq" id="XP_505112.1">
    <property type="nucleotide sequence ID" value="XM_505112.1"/>
</dbReference>
<dbReference type="OrthoDB" id="411251at2759"/>
<dbReference type="CAZy" id="GT32">
    <property type="family name" value="Glycosyltransferase Family 32"/>
</dbReference>
<dbReference type="PANTHER" id="PTHR31834">
    <property type="entry name" value="INITIATION-SPECIFIC ALPHA-1,6-MANNOSYLTRANSFERASE"/>
    <property type="match status" value="1"/>
</dbReference>
<keyword evidence="4" id="KW-0808">Transferase</keyword>
<dbReference type="GO" id="GO:0000009">
    <property type="term" value="F:alpha-1,6-mannosyltransferase activity"/>
    <property type="evidence" value="ECO:0000318"/>
    <property type="project" value="GO_Central"/>
</dbReference>
<dbReference type="STRING" id="284591.F2Z6C7"/>
<dbReference type="GO" id="GO:0006487">
    <property type="term" value="P:protein N-linked glycosylation"/>
    <property type="evidence" value="ECO:0000318"/>
    <property type="project" value="GO_Central"/>
</dbReference>
<evidence type="ECO:0000256" key="6">
    <source>
        <dbReference type="ARBA" id="ARBA00022968"/>
    </source>
</evidence>
<keyword evidence="5" id="KW-0812">Transmembrane</keyword>
<dbReference type="PANTHER" id="PTHR31834:SF1">
    <property type="entry name" value="INITIATION-SPECIFIC ALPHA-1,6-MANNOSYLTRANSFERASE"/>
    <property type="match status" value="1"/>
</dbReference>
<dbReference type="FunCoup" id="F2Z6C7">
    <property type="interactions" value="87"/>
</dbReference>
<accession>F2Z6C7</accession>
<dbReference type="InterPro" id="IPR029044">
    <property type="entry name" value="Nucleotide-diphossugar_trans"/>
</dbReference>
<evidence type="ECO:0000256" key="5">
    <source>
        <dbReference type="ARBA" id="ARBA00022692"/>
    </source>
</evidence>
<dbReference type="Proteomes" id="UP000001300">
    <property type="component" value="Chromosome F"/>
</dbReference>
<dbReference type="HOGENOM" id="CLU_022381_5_0_1"/>
<evidence type="ECO:0000256" key="3">
    <source>
        <dbReference type="ARBA" id="ARBA00022676"/>
    </source>
</evidence>
<feature type="coiled-coil region" evidence="10">
    <location>
        <begin position="69"/>
        <end position="96"/>
    </location>
</feature>
<evidence type="ECO:0000256" key="4">
    <source>
        <dbReference type="ARBA" id="ARBA00022679"/>
    </source>
</evidence>
<dbReference type="InterPro" id="IPR007577">
    <property type="entry name" value="GlycoTrfase_DXD_sugar-bd_CS"/>
</dbReference>